<dbReference type="PROSITE" id="PS51318">
    <property type="entry name" value="TAT"/>
    <property type="match status" value="1"/>
</dbReference>
<dbReference type="InterPro" id="IPR006311">
    <property type="entry name" value="TAT_signal"/>
</dbReference>
<reference evidence="5" key="1">
    <citation type="journal article" date="2019" name="Int. J. Syst. Evol. Microbiol.">
        <title>The Global Catalogue of Microorganisms (GCM) 10K type strain sequencing project: providing services to taxonomists for standard genome sequencing and annotation.</title>
        <authorList>
            <consortium name="The Broad Institute Genomics Platform"/>
            <consortium name="The Broad Institute Genome Sequencing Center for Infectious Disease"/>
            <person name="Wu L."/>
            <person name="Ma J."/>
        </authorList>
    </citation>
    <scope>NUCLEOTIDE SEQUENCE [LARGE SCALE GENOMIC DNA]</scope>
    <source>
        <strain evidence="5">CGMCC 4.7132</strain>
    </source>
</reference>
<evidence type="ECO:0000259" key="3">
    <source>
        <dbReference type="Pfam" id="PF12697"/>
    </source>
</evidence>
<comment type="caution">
    <text evidence="4">The sequence shown here is derived from an EMBL/GenBank/DDBJ whole genome shotgun (WGS) entry which is preliminary data.</text>
</comment>
<keyword evidence="2" id="KW-0732">Signal</keyword>
<dbReference type="Gene3D" id="3.40.50.1820">
    <property type="entry name" value="alpha/beta hydrolase"/>
    <property type="match status" value="1"/>
</dbReference>
<dbReference type="GO" id="GO:0016787">
    <property type="term" value="F:hydrolase activity"/>
    <property type="evidence" value="ECO:0007669"/>
    <property type="project" value="UniProtKB-KW"/>
</dbReference>
<proteinExistence type="predicted"/>
<feature type="region of interest" description="Disordered" evidence="1">
    <location>
        <begin position="35"/>
        <end position="70"/>
    </location>
</feature>
<keyword evidence="5" id="KW-1185">Reference proteome</keyword>
<gene>
    <name evidence="4" type="ORF">ACFO60_01700</name>
</gene>
<feature type="signal peptide" evidence="2">
    <location>
        <begin position="1"/>
        <end position="36"/>
    </location>
</feature>
<accession>A0ABV9C907</accession>
<dbReference type="PANTHER" id="PTHR37017:SF11">
    <property type="entry name" value="ESTERASE_LIPASE_THIOESTERASE DOMAIN-CONTAINING PROTEIN"/>
    <property type="match status" value="1"/>
</dbReference>
<evidence type="ECO:0000256" key="1">
    <source>
        <dbReference type="SAM" id="MobiDB-lite"/>
    </source>
</evidence>
<dbReference type="Pfam" id="PF12697">
    <property type="entry name" value="Abhydrolase_6"/>
    <property type="match status" value="1"/>
</dbReference>
<dbReference type="RefSeq" id="WP_380835979.1">
    <property type="nucleotide sequence ID" value="NZ_JBHSFP010000001.1"/>
</dbReference>
<dbReference type="EMBL" id="JBHSFP010000001">
    <property type="protein sequence ID" value="MFC4529461.1"/>
    <property type="molecule type" value="Genomic_DNA"/>
</dbReference>
<evidence type="ECO:0000313" key="4">
    <source>
        <dbReference type="EMBL" id="MFC4529461.1"/>
    </source>
</evidence>
<keyword evidence="4" id="KW-0378">Hydrolase</keyword>
<dbReference type="SUPFAM" id="SSF53474">
    <property type="entry name" value="alpha/beta-Hydrolases"/>
    <property type="match status" value="1"/>
</dbReference>
<feature type="domain" description="AB hydrolase-1" evidence="3">
    <location>
        <begin position="75"/>
        <end position="296"/>
    </location>
</feature>
<protein>
    <submittedName>
        <fullName evidence="4">Alpha/beta hydrolase</fullName>
    </submittedName>
</protein>
<dbReference type="InterPro" id="IPR052897">
    <property type="entry name" value="Sec-Metab_Biosynth_Hydrolase"/>
</dbReference>
<sequence>MNAARTGRRGTATTSLLALAVTALSAGALPASRAQAAEAVSSGHAQQATPSPPPSHAPSNRPSSCPGAGRAKPTVVLVHGAWADASSWSGEVSALQRAGYTARAIANPLRNLTTDAASVADFLKTLSGPIVLVGHSYGGSVITNAAAGVPNVKALVYVDAAAPDVGETTGGLSGADSALNHKPETLYDSVSYPGAPQGATDLYLKRDVFVRSFANDLPRDTAVRLWASQRAASTSAFMTPSKAAAWRTIPSWYFISTGDRIITPSSERAMARRARAKITEFRGGSHLTLISHPEAVTPVIRSAICSVH</sequence>
<name>A0ABV9C907_9ACTN</name>
<dbReference type="PANTHER" id="PTHR37017">
    <property type="entry name" value="AB HYDROLASE-1 DOMAIN-CONTAINING PROTEIN-RELATED"/>
    <property type="match status" value="1"/>
</dbReference>
<dbReference type="InterPro" id="IPR029058">
    <property type="entry name" value="AB_hydrolase_fold"/>
</dbReference>
<organism evidence="4 5">
    <name type="scientific">Sphaerisporangium dianthi</name>
    <dbReference type="NCBI Taxonomy" id="1436120"/>
    <lineage>
        <taxon>Bacteria</taxon>
        <taxon>Bacillati</taxon>
        <taxon>Actinomycetota</taxon>
        <taxon>Actinomycetes</taxon>
        <taxon>Streptosporangiales</taxon>
        <taxon>Streptosporangiaceae</taxon>
        <taxon>Sphaerisporangium</taxon>
    </lineage>
</organism>
<evidence type="ECO:0000313" key="5">
    <source>
        <dbReference type="Proteomes" id="UP001596004"/>
    </source>
</evidence>
<dbReference type="InterPro" id="IPR000073">
    <property type="entry name" value="AB_hydrolase_1"/>
</dbReference>
<evidence type="ECO:0000256" key="2">
    <source>
        <dbReference type="SAM" id="SignalP"/>
    </source>
</evidence>
<feature type="chain" id="PRO_5046871152" evidence="2">
    <location>
        <begin position="37"/>
        <end position="308"/>
    </location>
</feature>
<dbReference type="Proteomes" id="UP001596004">
    <property type="component" value="Unassembled WGS sequence"/>
</dbReference>